<dbReference type="PROSITE" id="PS50011">
    <property type="entry name" value="PROTEIN_KINASE_DOM"/>
    <property type="match status" value="1"/>
</dbReference>
<feature type="compositionally biased region" description="Low complexity" evidence="9">
    <location>
        <begin position="232"/>
        <end position="241"/>
    </location>
</feature>
<dbReference type="Proteomes" id="UP001142055">
    <property type="component" value="Chromosome 1"/>
</dbReference>
<dbReference type="GO" id="GO:0005524">
    <property type="term" value="F:ATP binding"/>
    <property type="evidence" value="ECO:0007669"/>
    <property type="project" value="UniProtKB-UniRule"/>
</dbReference>
<dbReference type="SMART" id="SM00220">
    <property type="entry name" value="S_TKc"/>
    <property type="match status" value="1"/>
</dbReference>
<gene>
    <name evidence="11" type="ORF">RDWZM_002617</name>
</gene>
<keyword evidence="2 8" id="KW-0723">Serine/threonine-protein kinase</keyword>
<dbReference type="GO" id="GO:0043123">
    <property type="term" value="P:positive regulation of canonical NF-kappaB signal transduction"/>
    <property type="evidence" value="ECO:0007669"/>
    <property type="project" value="TreeGrafter"/>
</dbReference>
<comment type="caution">
    <text evidence="11">The sequence shown here is derived from an EMBL/GenBank/DDBJ whole genome shotgun (WGS) entry which is preliminary data.</text>
</comment>
<feature type="domain" description="Protein kinase" evidence="10">
    <location>
        <begin position="40"/>
        <end position="308"/>
    </location>
</feature>
<keyword evidence="3" id="KW-0808">Transferase</keyword>
<dbReference type="PANTHER" id="PTHR46716">
    <property type="entry name" value="MITOGEN-ACTIVATED PROTEIN KINASE KINASE KINASE 7"/>
    <property type="match status" value="1"/>
</dbReference>
<evidence type="ECO:0000256" key="6">
    <source>
        <dbReference type="ARBA" id="ARBA00022840"/>
    </source>
</evidence>
<evidence type="ECO:0000256" key="3">
    <source>
        <dbReference type="ARBA" id="ARBA00022679"/>
    </source>
</evidence>
<dbReference type="PROSITE" id="PS00107">
    <property type="entry name" value="PROTEIN_KINASE_ATP"/>
    <property type="match status" value="1"/>
</dbReference>
<dbReference type="SUPFAM" id="SSF56112">
    <property type="entry name" value="Protein kinase-like (PK-like)"/>
    <property type="match status" value="1"/>
</dbReference>
<evidence type="ECO:0000256" key="4">
    <source>
        <dbReference type="ARBA" id="ARBA00022741"/>
    </source>
</evidence>
<dbReference type="Gene3D" id="3.30.200.20">
    <property type="entry name" value="Phosphorylase Kinase, domain 1"/>
    <property type="match status" value="1"/>
</dbReference>
<evidence type="ECO:0000256" key="7">
    <source>
        <dbReference type="PROSITE-ProRule" id="PRU10141"/>
    </source>
</evidence>
<dbReference type="EMBL" id="JAPWDV010000001">
    <property type="protein sequence ID" value="KAJ6224072.1"/>
    <property type="molecule type" value="Genomic_DNA"/>
</dbReference>
<dbReference type="GO" id="GO:0004709">
    <property type="term" value="F:MAP kinase kinase kinase activity"/>
    <property type="evidence" value="ECO:0007669"/>
    <property type="project" value="TreeGrafter"/>
</dbReference>
<dbReference type="AlphaFoldDB" id="A0A9Q0MGN1"/>
<dbReference type="GO" id="GO:0007254">
    <property type="term" value="P:JNK cascade"/>
    <property type="evidence" value="ECO:0007669"/>
    <property type="project" value="TreeGrafter"/>
</dbReference>
<evidence type="ECO:0000256" key="9">
    <source>
        <dbReference type="SAM" id="MobiDB-lite"/>
    </source>
</evidence>
<keyword evidence="4 7" id="KW-0547">Nucleotide-binding</keyword>
<comment type="similarity">
    <text evidence="1">Belongs to the protein kinase superfamily. STE Ser/Thr protein kinase family. MAP kinase kinase kinase subfamily.</text>
</comment>
<sequence length="466" mass="52828">MFNNSIHYNTNSTNISVGSNHSPQEFEVKDFNFIPPESVEFFSDILGNGSFGYVKKARWKGRVVAVKFQQNKEFIIEAQQLAKIKHDNIITVFGYTIKEDCNVIVMEYAEGGCLENVLSDPDYQSVKYTLSHAISWCLQCARGVLYLHSMKPKPLLHRDLKPLNLLLNADGLILKICDFGTACDKRTVMSNNKGSSVWMAPEVFKGTEYSEKCLNKRKAFISNVQSSISRNNTLINSNSNNPFTGTNDTRRTSDDNSIRPMNTTISRDTLGHRRSNSSGIVLDNIVNNNSIQPTSTSNVTISLNEPTIDEINEDAIVEKSLRNFNAYIVLEERNYPIQPDITNSESLAIFLEHRDLSVKLFRSSCEIARLESYLKDLQRWETDPNRDVARIYVNFINENVELKRMRAGFINQYQQSNHHHQTATSSSVLRQTNSNTNLEVGGWVLVDMPPMNGPSNVDVSYSTFYS</sequence>
<dbReference type="PROSITE" id="PS00108">
    <property type="entry name" value="PROTEIN_KINASE_ST"/>
    <property type="match status" value="1"/>
</dbReference>
<dbReference type="InterPro" id="IPR011009">
    <property type="entry name" value="Kinase-like_dom_sf"/>
</dbReference>
<evidence type="ECO:0000259" key="10">
    <source>
        <dbReference type="PROSITE" id="PS50011"/>
    </source>
</evidence>
<dbReference type="OMA" id="HAISWCL"/>
<feature type="compositionally biased region" description="Basic and acidic residues" evidence="9">
    <location>
        <begin position="248"/>
        <end position="257"/>
    </location>
</feature>
<keyword evidence="5" id="KW-0418">Kinase</keyword>
<dbReference type="InterPro" id="IPR017441">
    <property type="entry name" value="Protein_kinase_ATP_BS"/>
</dbReference>
<dbReference type="Pfam" id="PF00069">
    <property type="entry name" value="Pkinase"/>
    <property type="match status" value="1"/>
</dbReference>
<dbReference type="GO" id="GO:0019899">
    <property type="term" value="F:enzyme binding"/>
    <property type="evidence" value="ECO:0007669"/>
    <property type="project" value="UniProtKB-ARBA"/>
</dbReference>
<dbReference type="PANTHER" id="PTHR46716:SF1">
    <property type="entry name" value="MITOGEN-ACTIVATED PROTEIN KINASE KINASE KINASE 7"/>
    <property type="match status" value="1"/>
</dbReference>
<dbReference type="InterPro" id="IPR000719">
    <property type="entry name" value="Prot_kinase_dom"/>
</dbReference>
<dbReference type="InterPro" id="IPR008271">
    <property type="entry name" value="Ser/Thr_kinase_AS"/>
</dbReference>
<feature type="region of interest" description="Disordered" evidence="9">
    <location>
        <begin position="232"/>
        <end position="263"/>
    </location>
</feature>
<evidence type="ECO:0000256" key="2">
    <source>
        <dbReference type="ARBA" id="ARBA00022527"/>
    </source>
</evidence>
<organism evidence="11 12">
    <name type="scientific">Blomia tropicalis</name>
    <name type="common">Mite</name>
    <dbReference type="NCBI Taxonomy" id="40697"/>
    <lineage>
        <taxon>Eukaryota</taxon>
        <taxon>Metazoa</taxon>
        <taxon>Ecdysozoa</taxon>
        <taxon>Arthropoda</taxon>
        <taxon>Chelicerata</taxon>
        <taxon>Arachnida</taxon>
        <taxon>Acari</taxon>
        <taxon>Acariformes</taxon>
        <taxon>Sarcoptiformes</taxon>
        <taxon>Astigmata</taxon>
        <taxon>Glycyphagoidea</taxon>
        <taxon>Echimyopodidae</taxon>
        <taxon>Blomia</taxon>
    </lineage>
</organism>
<evidence type="ECO:0000313" key="12">
    <source>
        <dbReference type="Proteomes" id="UP001142055"/>
    </source>
</evidence>
<evidence type="ECO:0000256" key="1">
    <source>
        <dbReference type="ARBA" id="ARBA00006529"/>
    </source>
</evidence>
<dbReference type="GO" id="GO:0006955">
    <property type="term" value="P:immune response"/>
    <property type="evidence" value="ECO:0007669"/>
    <property type="project" value="TreeGrafter"/>
</dbReference>
<dbReference type="Gene3D" id="1.10.510.10">
    <property type="entry name" value="Transferase(Phosphotransferase) domain 1"/>
    <property type="match status" value="1"/>
</dbReference>
<proteinExistence type="inferred from homology"/>
<keyword evidence="6 7" id="KW-0067">ATP-binding</keyword>
<protein>
    <recommendedName>
        <fullName evidence="10">Protein kinase domain-containing protein</fullName>
    </recommendedName>
</protein>
<name>A0A9Q0MGN1_BLOTA</name>
<accession>A0A9Q0MGN1</accession>
<evidence type="ECO:0000256" key="8">
    <source>
        <dbReference type="RuleBase" id="RU000304"/>
    </source>
</evidence>
<keyword evidence="12" id="KW-1185">Reference proteome</keyword>
<feature type="binding site" evidence="7">
    <location>
        <position position="67"/>
    </location>
    <ligand>
        <name>ATP</name>
        <dbReference type="ChEBI" id="CHEBI:30616"/>
    </ligand>
</feature>
<evidence type="ECO:0000256" key="5">
    <source>
        <dbReference type="ARBA" id="ARBA00022777"/>
    </source>
</evidence>
<evidence type="ECO:0000313" key="11">
    <source>
        <dbReference type="EMBL" id="KAJ6224072.1"/>
    </source>
</evidence>
<reference evidence="11" key="1">
    <citation type="submission" date="2022-12" db="EMBL/GenBank/DDBJ databases">
        <title>Genome assemblies of Blomia tropicalis.</title>
        <authorList>
            <person name="Cui Y."/>
        </authorList>
    </citation>
    <scope>NUCLEOTIDE SEQUENCE</scope>
    <source>
        <tissue evidence="11">Adult mites</tissue>
    </source>
</reference>